<comment type="subcellular location">
    <subcellularLocation>
        <location evidence="3">Periplasm</location>
    </subcellularLocation>
</comment>
<protein>
    <recommendedName>
        <fullName evidence="3">Thiol:disulfide interchange protein</fullName>
    </recommendedName>
</protein>
<evidence type="ECO:0000313" key="8">
    <source>
        <dbReference type="Proteomes" id="UP000007472"/>
    </source>
</evidence>
<proteinExistence type="inferred from homology"/>
<evidence type="ECO:0000256" key="5">
    <source>
        <dbReference type="SAM" id="SignalP"/>
    </source>
</evidence>
<organism evidence="7 8">
    <name type="scientific">Taylorella equigenitalis (strain MCE9)</name>
    <dbReference type="NCBI Taxonomy" id="937774"/>
    <lineage>
        <taxon>Bacteria</taxon>
        <taxon>Pseudomonadati</taxon>
        <taxon>Pseudomonadota</taxon>
        <taxon>Betaproteobacteria</taxon>
        <taxon>Burkholderiales</taxon>
        <taxon>Alcaligenaceae</taxon>
        <taxon>Taylorella</taxon>
    </lineage>
</organism>
<feature type="domain" description="Thioredoxin-like fold" evidence="6">
    <location>
        <begin position="44"/>
        <end position="187"/>
    </location>
</feature>
<dbReference type="GO" id="GO:0042597">
    <property type="term" value="C:periplasmic space"/>
    <property type="evidence" value="ECO:0007669"/>
    <property type="project" value="UniProtKB-SubCell"/>
</dbReference>
<dbReference type="InterPro" id="IPR050824">
    <property type="entry name" value="Thiol_disulfide_DsbA"/>
</dbReference>
<evidence type="ECO:0000256" key="1">
    <source>
        <dbReference type="ARBA" id="ARBA00022729"/>
    </source>
</evidence>
<dbReference type="SUPFAM" id="SSF52833">
    <property type="entry name" value="Thioredoxin-like"/>
    <property type="match status" value="1"/>
</dbReference>
<feature type="chain" id="PRO_5024950270" description="Thiol:disulfide interchange protein" evidence="5">
    <location>
        <begin position="25"/>
        <end position="203"/>
    </location>
</feature>
<evidence type="ECO:0000313" key="7">
    <source>
        <dbReference type="EMBL" id="ADU91585.1"/>
    </source>
</evidence>
<dbReference type="InterPro" id="IPR023205">
    <property type="entry name" value="DsbA/DsbL"/>
</dbReference>
<sequence length="203" mass="23687">MYVRNYLKNLFALIVLFFSSFAFAQSSAQYQTFDKPFPSETPNKTEIIEFFMYTCTHCAAIEPMVESMKKDLPEDVKLILVPIAFNETMVPFQKLYYTLESLNRLDLHSEFFNALHKQRQRLFTEEDMAKWAESKGIKKEDFIKAFESFGVNMKVKQASERQEQYKIDSTPTFVVAGKYLTSPAMTGTYHDTIKLVKELIKMN</sequence>
<accession>A0A654KGS8</accession>
<evidence type="ECO:0000256" key="4">
    <source>
        <dbReference type="PIRSR" id="PIRSR001488-1"/>
    </source>
</evidence>
<dbReference type="Proteomes" id="UP000007472">
    <property type="component" value="Chromosome"/>
</dbReference>
<reference evidence="7 8" key="1">
    <citation type="journal article" date="2011" name="J. Bacteriol.">
        <title>Genome sequence of Taylorella equigenitalis MCE9, the causative agent of contagious equine metritis.</title>
        <authorList>
            <person name="Hebert L."/>
            <person name="Moumen B."/>
            <person name="Duquesne F."/>
            <person name="Breuil M.F."/>
            <person name="Laugier C."/>
            <person name="Batto J.M."/>
            <person name="Renault P."/>
            <person name="Petry S."/>
        </authorList>
    </citation>
    <scope>NUCLEOTIDE SEQUENCE [LARGE SCALE GENOMIC DNA]</scope>
    <source>
        <strain evidence="7 8">MCE9</strain>
    </source>
</reference>
<gene>
    <name evidence="7" type="ordered locus">TEQUI_0647</name>
</gene>
<dbReference type="InterPro" id="IPR012336">
    <property type="entry name" value="Thioredoxin-like_fold"/>
</dbReference>
<dbReference type="PROSITE" id="PS00194">
    <property type="entry name" value="THIOREDOXIN_1"/>
    <property type="match status" value="1"/>
</dbReference>
<dbReference type="AlphaFoldDB" id="A0A654KGS8"/>
<dbReference type="PIRSF" id="PIRSF001488">
    <property type="entry name" value="Tdi_protein"/>
    <property type="match status" value="1"/>
</dbReference>
<dbReference type="CDD" id="cd03019">
    <property type="entry name" value="DsbA_DsbA"/>
    <property type="match status" value="1"/>
</dbReference>
<comment type="similarity">
    <text evidence="3">Belongs to the thioredoxin family.</text>
</comment>
<name>A0A654KGS8_TAYEM</name>
<dbReference type="InterPro" id="IPR036249">
    <property type="entry name" value="Thioredoxin-like_sf"/>
</dbReference>
<dbReference type="Pfam" id="PF13462">
    <property type="entry name" value="Thioredoxin_4"/>
    <property type="match status" value="1"/>
</dbReference>
<feature type="signal peptide" evidence="5">
    <location>
        <begin position="1"/>
        <end position="24"/>
    </location>
</feature>
<dbReference type="EMBL" id="CP002456">
    <property type="protein sequence ID" value="ADU91585.1"/>
    <property type="molecule type" value="Genomic_DNA"/>
</dbReference>
<keyword evidence="3" id="KW-1015">Disulfide bond</keyword>
<keyword evidence="3" id="KW-0574">Periplasm</keyword>
<dbReference type="PANTHER" id="PTHR35891">
    <property type="entry name" value="THIOL:DISULFIDE INTERCHANGE PROTEIN DSBA"/>
    <property type="match status" value="1"/>
</dbReference>
<dbReference type="Gene3D" id="3.40.30.10">
    <property type="entry name" value="Glutaredoxin"/>
    <property type="match status" value="1"/>
</dbReference>
<keyword evidence="1 5" id="KW-0732">Signal</keyword>
<dbReference type="PANTHER" id="PTHR35891:SF3">
    <property type="entry name" value="THIOL:DISULFIDE INTERCHANGE PROTEIN DSBL"/>
    <property type="match status" value="1"/>
</dbReference>
<evidence type="ECO:0000256" key="3">
    <source>
        <dbReference type="PIRNR" id="PIRNR001488"/>
    </source>
</evidence>
<evidence type="ECO:0000259" key="6">
    <source>
        <dbReference type="Pfam" id="PF13462"/>
    </source>
</evidence>
<evidence type="ECO:0000256" key="2">
    <source>
        <dbReference type="ARBA" id="ARBA00023284"/>
    </source>
</evidence>
<dbReference type="KEGG" id="teq:TEQUI_0647"/>
<keyword evidence="2" id="KW-0676">Redox-active center</keyword>
<feature type="disulfide bond" description="Redox-active" evidence="4">
    <location>
        <begin position="55"/>
        <end position="58"/>
    </location>
</feature>
<dbReference type="InterPro" id="IPR017937">
    <property type="entry name" value="Thioredoxin_CS"/>
</dbReference>